<dbReference type="SUPFAM" id="SSF48726">
    <property type="entry name" value="Immunoglobulin"/>
    <property type="match status" value="1"/>
</dbReference>
<proteinExistence type="predicted"/>
<keyword evidence="6" id="KW-1185">Reference proteome</keyword>
<gene>
    <name evidence="5" type="ORF">E1301_Tti004768</name>
</gene>
<name>A0A5A9N9X2_9TELE</name>
<dbReference type="PANTHER" id="PTHR11481:SF64">
    <property type="entry name" value="FC RECEPTOR-LIKE PROTEIN 4"/>
    <property type="match status" value="1"/>
</dbReference>
<dbReference type="InterPro" id="IPR007110">
    <property type="entry name" value="Ig-like_dom"/>
</dbReference>
<dbReference type="GO" id="GO:0004888">
    <property type="term" value="F:transmembrane signaling receptor activity"/>
    <property type="evidence" value="ECO:0007669"/>
    <property type="project" value="TreeGrafter"/>
</dbReference>
<dbReference type="InterPro" id="IPR050488">
    <property type="entry name" value="Ig_Fc_receptor"/>
</dbReference>
<evidence type="ECO:0000259" key="4">
    <source>
        <dbReference type="PROSITE" id="PS50835"/>
    </source>
</evidence>
<dbReference type="AlphaFoldDB" id="A0A5A9N9X2"/>
<keyword evidence="1" id="KW-0732">Signal</keyword>
<evidence type="ECO:0000256" key="2">
    <source>
        <dbReference type="ARBA" id="ARBA00023157"/>
    </source>
</evidence>
<keyword evidence="3" id="KW-0812">Transmembrane</keyword>
<keyword evidence="3" id="KW-1133">Transmembrane helix</keyword>
<evidence type="ECO:0000256" key="3">
    <source>
        <dbReference type="SAM" id="Phobius"/>
    </source>
</evidence>
<dbReference type="EMBL" id="SOYY01000021">
    <property type="protein sequence ID" value="KAA0706005.1"/>
    <property type="molecule type" value="Genomic_DNA"/>
</dbReference>
<dbReference type="PANTHER" id="PTHR11481">
    <property type="entry name" value="IMMUNOGLOBULIN FC RECEPTOR"/>
    <property type="match status" value="1"/>
</dbReference>
<dbReference type="GO" id="GO:0007166">
    <property type="term" value="P:cell surface receptor signaling pathway"/>
    <property type="evidence" value="ECO:0007669"/>
    <property type="project" value="TreeGrafter"/>
</dbReference>
<evidence type="ECO:0000256" key="1">
    <source>
        <dbReference type="ARBA" id="ARBA00022729"/>
    </source>
</evidence>
<evidence type="ECO:0000313" key="5">
    <source>
        <dbReference type="EMBL" id="KAA0706005.1"/>
    </source>
</evidence>
<feature type="domain" description="Ig-like" evidence="4">
    <location>
        <begin position="119"/>
        <end position="174"/>
    </location>
</feature>
<evidence type="ECO:0000313" key="6">
    <source>
        <dbReference type="Proteomes" id="UP000324632"/>
    </source>
</evidence>
<keyword evidence="3" id="KW-0472">Membrane</keyword>
<protein>
    <recommendedName>
        <fullName evidence="4">Ig-like domain-containing protein</fullName>
    </recommendedName>
</protein>
<dbReference type="InterPro" id="IPR013783">
    <property type="entry name" value="Ig-like_fold"/>
</dbReference>
<comment type="caution">
    <text evidence="5">The sequence shown here is derived from an EMBL/GenBank/DDBJ whole genome shotgun (WGS) entry which is preliminary data.</text>
</comment>
<dbReference type="Gene3D" id="2.60.40.10">
    <property type="entry name" value="Immunoglobulins"/>
    <property type="match status" value="1"/>
</dbReference>
<keyword evidence="2" id="KW-1015">Disulfide bond</keyword>
<sequence>MVSLIVRANRTQHFLSLFLNSEDHRNSTGWTVKRYTDTLETCSSSSVRFTGTESTCAITHLLPSDTVVYWCESGSERKLLHLLMLEKINLYNKYTNRYIFIICIIIFFDVILDSPVHPVTEGDSLTLHCLYRDKNPSNLRAEFSKDVSVVQNQTTGDMMIISTVSKSHEGFYYC</sequence>
<dbReference type="GO" id="GO:0009897">
    <property type="term" value="C:external side of plasma membrane"/>
    <property type="evidence" value="ECO:0007669"/>
    <property type="project" value="TreeGrafter"/>
</dbReference>
<accession>A0A5A9N9X2</accession>
<organism evidence="5 6">
    <name type="scientific">Triplophysa tibetana</name>
    <dbReference type="NCBI Taxonomy" id="1572043"/>
    <lineage>
        <taxon>Eukaryota</taxon>
        <taxon>Metazoa</taxon>
        <taxon>Chordata</taxon>
        <taxon>Craniata</taxon>
        <taxon>Vertebrata</taxon>
        <taxon>Euteleostomi</taxon>
        <taxon>Actinopterygii</taxon>
        <taxon>Neopterygii</taxon>
        <taxon>Teleostei</taxon>
        <taxon>Ostariophysi</taxon>
        <taxon>Cypriniformes</taxon>
        <taxon>Nemacheilidae</taxon>
        <taxon>Triplophysa</taxon>
    </lineage>
</organism>
<feature type="transmembrane region" description="Helical" evidence="3">
    <location>
        <begin position="94"/>
        <end position="112"/>
    </location>
</feature>
<dbReference type="GO" id="GO:0006955">
    <property type="term" value="P:immune response"/>
    <property type="evidence" value="ECO:0007669"/>
    <property type="project" value="TreeGrafter"/>
</dbReference>
<dbReference type="Proteomes" id="UP000324632">
    <property type="component" value="Chromosome 21"/>
</dbReference>
<reference evidence="5 6" key="1">
    <citation type="journal article" date="2019" name="Mol. Ecol. Resour.">
        <title>Chromosome-level genome assembly of Triplophysa tibetana, a fish adapted to the harsh high-altitude environment of the Tibetan Plateau.</title>
        <authorList>
            <person name="Yang X."/>
            <person name="Liu H."/>
            <person name="Ma Z."/>
            <person name="Zou Y."/>
            <person name="Zou M."/>
            <person name="Mao Y."/>
            <person name="Li X."/>
            <person name="Wang H."/>
            <person name="Chen T."/>
            <person name="Wang W."/>
            <person name="Yang R."/>
        </authorList>
    </citation>
    <scope>NUCLEOTIDE SEQUENCE [LARGE SCALE GENOMIC DNA]</scope>
    <source>
        <strain evidence="5">TTIB1903HZAU</strain>
        <tissue evidence="5">Muscle</tissue>
    </source>
</reference>
<dbReference type="PROSITE" id="PS50835">
    <property type="entry name" value="IG_LIKE"/>
    <property type="match status" value="1"/>
</dbReference>
<dbReference type="InterPro" id="IPR036179">
    <property type="entry name" value="Ig-like_dom_sf"/>
</dbReference>